<reference evidence="1 2" key="1">
    <citation type="journal article" date="2008" name="Proc. Natl. Acad. Sci. U.S.A.">
        <title>Niche adaptation and genome expansion in the chlorophyll d-producing cyanobacterium Acaryochloris marina.</title>
        <authorList>
            <person name="Swingley W.D."/>
            <person name="Chen M."/>
            <person name="Cheung P.C."/>
            <person name="Conrad A.L."/>
            <person name="Dejesa L.C."/>
            <person name="Hao J."/>
            <person name="Honchak B.M."/>
            <person name="Karbach L.E."/>
            <person name="Kurdoglu A."/>
            <person name="Lahiri S."/>
            <person name="Mastrian S.D."/>
            <person name="Miyashita H."/>
            <person name="Page L."/>
            <person name="Ramakrishna P."/>
            <person name="Satoh S."/>
            <person name="Sattley W.M."/>
            <person name="Shimada Y."/>
            <person name="Taylor H.L."/>
            <person name="Tomo T."/>
            <person name="Tsuchiya T."/>
            <person name="Wang Z.T."/>
            <person name="Raymond J."/>
            <person name="Mimuro M."/>
            <person name="Blankenship R.E."/>
            <person name="Touchman J.W."/>
        </authorList>
    </citation>
    <scope>NUCLEOTIDE SEQUENCE [LARGE SCALE GENOMIC DNA]</scope>
    <source>
        <strain evidence="2">MBIC 11017</strain>
    </source>
</reference>
<evidence type="ECO:0000313" key="2">
    <source>
        <dbReference type="Proteomes" id="UP000000268"/>
    </source>
</evidence>
<sequence length="42" mass="4888">MGKRKIDIPKPKMPLFPDQKITRADFYWFLTAGMLSDSLQTT</sequence>
<dbReference type="Proteomes" id="UP000000268">
    <property type="component" value="Chromosome"/>
</dbReference>
<dbReference type="AlphaFoldDB" id="B0CDE1"/>
<keyword evidence="2" id="KW-1185">Reference proteome</keyword>
<evidence type="ECO:0000313" key="1">
    <source>
        <dbReference type="EMBL" id="ABW26866.1"/>
    </source>
</evidence>
<organism evidence="1 2">
    <name type="scientific">Acaryochloris marina (strain MBIC 11017)</name>
    <dbReference type="NCBI Taxonomy" id="329726"/>
    <lineage>
        <taxon>Bacteria</taxon>
        <taxon>Bacillati</taxon>
        <taxon>Cyanobacteriota</taxon>
        <taxon>Cyanophyceae</taxon>
        <taxon>Acaryochloridales</taxon>
        <taxon>Acaryochloridaceae</taxon>
        <taxon>Acaryochloris</taxon>
    </lineage>
</organism>
<accession>B0CDE1</accession>
<proteinExistence type="predicted"/>
<gene>
    <name evidence="1" type="ordered locus">AM1_1846</name>
</gene>
<dbReference type="STRING" id="329726.AM1_1846"/>
<name>B0CDE1_ACAM1</name>
<dbReference type="HOGENOM" id="CLU_3245586_0_0_3"/>
<dbReference type="KEGG" id="amr:AM1_1846"/>
<dbReference type="EMBL" id="CP000828">
    <property type="protein sequence ID" value="ABW26866.1"/>
    <property type="molecule type" value="Genomic_DNA"/>
</dbReference>
<protein>
    <submittedName>
        <fullName evidence="1">Uncharacterized protein</fullName>
    </submittedName>
</protein>